<dbReference type="OrthoDB" id="5774534at2759"/>
<name>A0A4U5NFJ0_STECR</name>
<dbReference type="SUPFAM" id="SSF56436">
    <property type="entry name" value="C-type lectin-like"/>
    <property type="match status" value="1"/>
</dbReference>
<dbReference type="AlphaFoldDB" id="A0A4U5NFJ0"/>
<accession>A0A4U5NFJ0</accession>
<evidence type="ECO:0000313" key="2">
    <source>
        <dbReference type="EMBL" id="TKR81420.1"/>
    </source>
</evidence>
<dbReference type="EMBL" id="AZBU02000004">
    <property type="protein sequence ID" value="TKR81420.1"/>
    <property type="molecule type" value="Genomic_DNA"/>
</dbReference>
<feature type="region of interest" description="Disordered" evidence="1">
    <location>
        <begin position="17"/>
        <end position="41"/>
    </location>
</feature>
<comment type="caution">
    <text evidence="2">The sequence shown here is derived from an EMBL/GenBank/DDBJ whole genome shotgun (WGS) entry which is preliminary data.</text>
</comment>
<dbReference type="InterPro" id="IPR016187">
    <property type="entry name" value="CTDL_fold"/>
</dbReference>
<feature type="compositionally biased region" description="Basic and acidic residues" evidence="1">
    <location>
        <begin position="21"/>
        <end position="30"/>
    </location>
</feature>
<feature type="compositionally biased region" description="Low complexity" evidence="1">
    <location>
        <begin position="31"/>
        <end position="41"/>
    </location>
</feature>
<evidence type="ECO:0000256" key="1">
    <source>
        <dbReference type="SAM" id="MobiDB-lite"/>
    </source>
</evidence>
<sequence length="145" mass="15702">MRVPCLEDAAALSIPRANHHTKPDCRRDGSDSTTTSTGLGTKWKSSATTRIRCLLRSTALWNATSPLRSPKPANTGACGSAASPNKNATFEWVDKSRWDFARWVGPTNNGSDNCVRLVVHPSGAWDGFRATQCDEPLATLCNKSI</sequence>
<organism evidence="2">
    <name type="scientific">Steinernema carpocapsae</name>
    <name type="common">Entomopathogenic nematode</name>
    <dbReference type="NCBI Taxonomy" id="34508"/>
    <lineage>
        <taxon>Eukaryota</taxon>
        <taxon>Metazoa</taxon>
        <taxon>Ecdysozoa</taxon>
        <taxon>Nematoda</taxon>
        <taxon>Chromadorea</taxon>
        <taxon>Rhabditida</taxon>
        <taxon>Tylenchina</taxon>
        <taxon>Panagrolaimomorpha</taxon>
        <taxon>Strongyloidoidea</taxon>
        <taxon>Steinernematidae</taxon>
        <taxon>Steinernema</taxon>
    </lineage>
</organism>
<gene>
    <name evidence="2" type="ORF">L596_015289</name>
</gene>
<reference evidence="2" key="3">
    <citation type="journal article" date="2019" name="G3 (Bethesda)">
        <title>Hybrid Assembly of the Genome of the Entomopathogenic Nematode Steinernema carpocapsae Identifies the X-Chromosome.</title>
        <authorList>
            <person name="Serra L."/>
            <person name="Macchietto M."/>
            <person name="Macias-Munoz A."/>
            <person name="McGill C.J."/>
            <person name="Rodriguez I.M."/>
            <person name="Rodriguez B."/>
            <person name="Murad R."/>
            <person name="Mortazavi A."/>
        </authorList>
    </citation>
    <scope>NUCLEOTIDE SEQUENCE</scope>
    <source>
        <strain evidence="2">ALL</strain>
    </source>
</reference>
<dbReference type="InterPro" id="IPR016186">
    <property type="entry name" value="C-type_lectin-like/link_sf"/>
</dbReference>
<reference evidence="2" key="2">
    <citation type="journal article" date="2015" name="Genome Biol.">
        <title>Comparative genomics of Steinernema reveals deeply conserved gene regulatory networks.</title>
        <authorList>
            <person name="Dillman A.R."/>
            <person name="Macchietto M."/>
            <person name="Porter C.F."/>
            <person name="Rogers A."/>
            <person name="Williams B."/>
            <person name="Antoshechkin I."/>
            <person name="Lee M.M."/>
            <person name="Goodwin Z."/>
            <person name="Lu X."/>
            <person name="Lewis E.E."/>
            <person name="Goodrich-Blair H."/>
            <person name="Stock S.P."/>
            <person name="Adams B.J."/>
            <person name="Sternberg P.W."/>
            <person name="Mortazavi A."/>
        </authorList>
    </citation>
    <scope>NUCLEOTIDE SEQUENCE [LARGE SCALE GENOMIC DNA]</scope>
    <source>
        <strain evidence="2">ALL</strain>
    </source>
</reference>
<protein>
    <recommendedName>
        <fullName evidence="3">C-type lectin domain-containing protein</fullName>
    </recommendedName>
</protein>
<evidence type="ECO:0008006" key="3">
    <source>
        <dbReference type="Google" id="ProtNLM"/>
    </source>
</evidence>
<dbReference type="Gene3D" id="3.10.100.10">
    <property type="entry name" value="Mannose-Binding Protein A, subunit A"/>
    <property type="match status" value="1"/>
</dbReference>
<dbReference type="CDD" id="cd00037">
    <property type="entry name" value="CLECT"/>
    <property type="match status" value="1"/>
</dbReference>
<reference evidence="2" key="1">
    <citation type="submission" date="2013-11" db="EMBL/GenBank/DDBJ databases">
        <authorList>
            <person name="Sternberg P."/>
            <person name="Dillman A."/>
            <person name="Macchietto M."/>
        </authorList>
    </citation>
    <scope>NUCLEOTIDE SEQUENCE</scope>
    <source>
        <strain evidence="2">ALL</strain>
    </source>
</reference>
<proteinExistence type="predicted"/>